<proteinExistence type="predicted"/>
<feature type="region of interest" description="Disordered" evidence="1">
    <location>
        <begin position="93"/>
        <end position="127"/>
    </location>
</feature>
<reference evidence="2 3" key="1">
    <citation type="submission" date="2024-09" db="EMBL/GenBank/DDBJ databases">
        <authorList>
            <person name="Sun Q."/>
            <person name="Mori K."/>
        </authorList>
    </citation>
    <scope>NUCLEOTIDE SEQUENCE [LARGE SCALE GENOMIC DNA]</scope>
    <source>
        <strain evidence="2 3">TBRC 0563</strain>
    </source>
</reference>
<dbReference type="EMBL" id="JBHLZP010000324">
    <property type="protein sequence ID" value="MFB9836926.1"/>
    <property type="molecule type" value="Genomic_DNA"/>
</dbReference>
<comment type="caution">
    <text evidence="2">The sequence shown here is derived from an EMBL/GenBank/DDBJ whole genome shotgun (WGS) entry which is preliminary data.</text>
</comment>
<gene>
    <name evidence="2" type="ORF">ACFFNX_32610</name>
</gene>
<organism evidence="2 3">
    <name type="scientific">Actinoallomurus acaciae</name>
    <dbReference type="NCBI Taxonomy" id="502577"/>
    <lineage>
        <taxon>Bacteria</taxon>
        <taxon>Bacillati</taxon>
        <taxon>Actinomycetota</taxon>
        <taxon>Actinomycetes</taxon>
        <taxon>Streptosporangiales</taxon>
        <taxon>Thermomonosporaceae</taxon>
        <taxon>Actinoallomurus</taxon>
    </lineage>
</organism>
<evidence type="ECO:0000256" key="1">
    <source>
        <dbReference type="SAM" id="MobiDB-lite"/>
    </source>
</evidence>
<name>A0ABV5YQV1_9ACTN</name>
<protein>
    <submittedName>
        <fullName evidence="2">Uncharacterized protein</fullName>
    </submittedName>
</protein>
<feature type="non-terminal residue" evidence="2">
    <location>
        <position position="1"/>
    </location>
</feature>
<evidence type="ECO:0000313" key="2">
    <source>
        <dbReference type="EMBL" id="MFB9836926.1"/>
    </source>
</evidence>
<keyword evidence="3" id="KW-1185">Reference proteome</keyword>
<evidence type="ECO:0000313" key="3">
    <source>
        <dbReference type="Proteomes" id="UP001589627"/>
    </source>
</evidence>
<accession>A0ABV5YQV1</accession>
<dbReference type="Proteomes" id="UP001589627">
    <property type="component" value="Unassembled WGS sequence"/>
</dbReference>
<sequence>ALGHALRREWWPLGLVCLAAGGRSRAARAGATAMLAPIALEWIRHRPALDPVRYTALRLTEDLAYGSGVTRSAWTHRSLAPLLPRVRLPLPSRSSPTGIRMPVPAPWRRTGPAGTDGRMVRRRGRRA</sequence>